<evidence type="ECO:0000313" key="3">
    <source>
        <dbReference type="Proteomes" id="UP000192739"/>
    </source>
</evidence>
<evidence type="ECO:0000256" key="1">
    <source>
        <dbReference type="SAM" id="SignalP"/>
    </source>
</evidence>
<dbReference type="AlphaFoldDB" id="A0A1E3SL34"/>
<sequence>MRSVSVAGAVSTAVAILLIAPTVGAPAARADTGINGYVQCVGGDAKPPPPGVSAENWFPSVFVIKTDFDNGMPPAQIVRTLIGMGVKPDDAALRVRCFVANQPRGEGH</sequence>
<dbReference type="Proteomes" id="UP000192739">
    <property type="component" value="Unassembled WGS sequence"/>
</dbReference>
<accession>A0A1E3SL34</accession>
<name>A0A1E3SL34_MYCIE</name>
<feature type="chain" id="PRO_5014268043" description="DUF732 domain-containing protein" evidence="1">
    <location>
        <begin position="28"/>
        <end position="108"/>
    </location>
</feature>
<organism evidence="2 3">
    <name type="scientific">Mycobacterium intermedium</name>
    <dbReference type="NCBI Taxonomy" id="28445"/>
    <lineage>
        <taxon>Bacteria</taxon>
        <taxon>Bacillati</taxon>
        <taxon>Actinomycetota</taxon>
        <taxon>Actinomycetes</taxon>
        <taxon>Mycobacteriales</taxon>
        <taxon>Mycobacteriaceae</taxon>
        <taxon>Mycobacterium</taxon>
        <taxon>Mycobacterium simiae complex</taxon>
    </lineage>
</organism>
<reference evidence="2 3" key="1">
    <citation type="submission" date="2017-02" db="EMBL/GenBank/DDBJ databases">
        <title>The new phylogeny of genus Mycobacterium.</title>
        <authorList>
            <person name="Tortoli E."/>
            <person name="Trovato A."/>
            <person name="Cirillo D.M."/>
        </authorList>
    </citation>
    <scope>NUCLEOTIDE SEQUENCE [LARGE SCALE GENOMIC DNA]</scope>
    <source>
        <strain evidence="2 3">DSM 44049</strain>
    </source>
</reference>
<feature type="signal peptide" evidence="1">
    <location>
        <begin position="1"/>
        <end position="27"/>
    </location>
</feature>
<keyword evidence="3" id="KW-1185">Reference proteome</keyword>
<dbReference type="EMBL" id="MVHT01000004">
    <property type="protein sequence ID" value="ORB10260.1"/>
    <property type="molecule type" value="Genomic_DNA"/>
</dbReference>
<protein>
    <recommendedName>
        <fullName evidence="4">DUF732 domain-containing protein</fullName>
    </recommendedName>
</protein>
<comment type="caution">
    <text evidence="2">The sequence shown here is derived from an EMBL/GenBank/DDBJ whole genome shotgun (WGS) entry which is preliminary data.</text>
</comment>
<proteinExistence type="predicted"/>
<evidence type="ECO:0008006" key="4">
    <source>
        <dbReference type="Google" id="ProtNLM"/>
    </source>
</evidence>
<dbReference type="RefSeq" id="WP_069418193.1">
    <property type="nucleotide sequence ID" value="NZ_CBCRZH010000004.1"/>
</dbReference>
<evidence type="ECO:0000313" key="2">
    <source>
        <dbReference type="EMBL" id="ORB10260.1"/>
    </source>
</evidence>
<gene>
    <name evidence="2" type="ORF">BST27_02670</name>
</gene>
<keyword evidence="1" id="KW-0732">Signal</keyword>